<reference evidence="3" key="1">
    <citation type="journal article" date="2019" name="Int. J. Syst. Evol. Microbiol.">
        <title>The Global Catalogue of Microorganisms (GCM) 10K type strain sequencing project: providing services to taxonomists for standard genome sequencing and annotation.</title>
        <authorList>
            <consortium name="The Broad Institute Genomics Platform"/>
            <consortium name="The Broad Institute Genome Sequencing Center for Infectious Disease"/>
            <person name="Wu L."/>
            <person name="Ma J."/>
        </authorList>
    </citation>
    <scope>NUCLEOTIDE SEQUENCE [LARGE SCALE GENOMIC DNA]</scope>
    <source>
        <strain evidence="3">CGMCC 4.1648</strain>
    </source>
</reference>
<comment type="caution">
    <text evidence="2">The sequence shown here is derived from an EMBL/GenBank/DDBJ whole genome shotgun (WGS) entry which is preliminary data.</text>
</comment>
<evidence type="ECO:0000313" key="2">
    <source>
        <dbReference type="EMBL" id="MFC5025256.1"/>
    </source>
</evidence>
<organism evidence="2 3">
    <name type="scientific">Streptomyces coeruleoprunus</name>
    <dbReference type="NCBI Taxonomy" id="285563"/>
    <lineage>
        <taxon>Bacteria</taxon>
        <taxon>Bacillati</taxon>
        <taxon>Actinomycetota</taxon>
        <taxon>Actinomycetes</taxon>
        <taxon>Kitasatosporales</taxon>
        <taxon>Streptomycetaceae</taxon>
        <taxon>Streptomyces</taxon>
    </lineage>
</organism>
<keyword evidence="1" id="KW-1133">Transmembrane helix</keyword>
<feature type="transmembrane region" description="Helical" evidence="1">
    <location>
        <begin position="41"/>
        <end position="65"/>
    </location>
</feature>
<accession>A0ABV9XIR3</accession>
<evidence type="ECO:0000313" key="3">
    <source>
        <dbReference type="Proteomes" id="UP001595829"/>
    </source>
</evidence>
<protein>
    <submittedName>
        <fullName evidence="2">Uncharacterized protein</fullName>
    </submittedName>
</protein>
<evidence type="ECO:0000256" key="1">
    <source>
        <dbReference type="SAM" id="Phobius"/>
    </source>
</evidence>
<dbReference type="PANTHER" id="PTHR42305">
    <property type="entry name" value="MEMBRANE PROTEIN RV1733C-RELATED"/>
    <property type="match status" value="1"/>
</dbReference>
<keyword evidence="3" id="KW-1185">Reference proteome</keyword>
<name>A0ABV9XIR3_9ACTN</name>
<dbReference type="EMBL" id="JBHSJD010000020">
    <property type="protein sequence ID" value="MFC5025256.1"/>
    <property type="molecule type" value="Genomic_DNA"/>
</dbReference>
<gene>
    <name evidence="2" type="ORF">ACFPM3_24330</name>
</gene>
<dbReference type="PANTHER" id="PTHR42305:SF1">
    <property type="entry name" value="MEMBRANE PROTEIN RV1733C-RELATED"/>
    <property type="match status" value="1"/>
</dbReference>
<keyword evidence="1" id="KW-0472">Membrane</keyword>
<dbReference type="Proteomes" id="UP001595829">
    <property type="component" value="Unassembled WGS sequence"/>
</dbReference>
<keyword evidence="1" id="KW-0812">Transmembrane</keyword>
<sequence>MKDRKGVAPVPTATGLVSTAAGLRRWRHNALCRTTDLVEAWVAFVALLLLCVGAPLAGLLVGGAADASLQRSARLQQEQRHTVTAQVVGPAPAARSALPARAETAEQQLRGPVTARWTAPDGSHRTGTVTVSRETAEPGDTLTLWTDVRGRPVTRPLGPDTAREHAVLAGAGAAATAAALVEGARRLVVWRLTQRRYARLDRAWAAAGPDWGRTGAGG</sequence>
<proteinExistence type="predicted"/>
<dbReference type="RefSeq" id="WP_380841583.1">
    <property type="nucleotide sequence ID" value="NZ_BAABIT010000001.1"/>
</dbReference>
<dbReference type="InterPro" id="IPR039708">
    <property type="entry name" value="MT1774/Rv1733c-like"/>
</dbReference>